<feature type="domain" description="LXG" evidence="3">
    <location>
        <begin position="1"/>
        <end position="235"/>
    </location>
</feature>
<comment type="caution">
    <text evidence="4">The sequence shown here is derived from an EMBL/GenBank/DDBJ whole genome shotgun (WGS) entry which is preliminary data.</text>
</comment>
<evidence type="ECO:0000256" key="1">
    <source>
        <dbReference type="ARBA" id="ARBA00034117"/>
    </source>
</evidence>
<keyword evidence="2" id="KW-0175">Coiled coil</keyword>
<feature type="coiled-coil region" evidence="2">
    <location>
        <begin position="13"/>
        <end position="40"/>
    </location>
</feature>
<proteinExistence type="inferred from homology"/>
<evidence type="ECO:0000256" key="2">
    <source>
        <dbReference type="SAM" id="Coils"/>
    </source>
</evidence>
<accession>A0ABT7LBL8</accession>
<name>A0ABT7LBL8_9BACI</name>
<comment type="similarity">
    <text evidence="1">In the N-terminal section; belongs to the LXG family.</text>
</comment>
<protein>
    <submittedName>
        <fullName evidence="4">LXG domain-containing protein</fullName>
    </submittedName>
</protein>
<dbReference type="Pfam" id="PF04740">
    <property type="entry name" value="LXG"/>
    <property type="match status" value="1"/>
</dbReference>
<dbReference type="RefSeq" id="WP_285933940.1">
    <property type="nucleotide sequence ID" value="NZ_JASTZU010000061.1"/>
</dbReference>
<organism evidence="4 5">
    <name type="scientific">Aquibacillus rhizosphaerae</name>
    <dbReference type="NCBI Taxonomy" id="3051431"/>
    <lineage>
        <taxon>Bacteria</taxon>
        <taxon>Bacillati</taxon>
        <taxon>Bacillota</taxon>
        <taxon>Bacilli</taxon>
        <taxon>Bacillales</taxon>
        <taxon>Bacillaceae</taxon>
        <taxon>Aquibacillus</taxon>
    </lineage>
</organism>
<sequence>MKTLDVSSLESGVEQILVKLSQQKEQINDMQAAVNNLISQEDTFKGKGGQSIRNFYQDAHQSFMDFFQQVMSNYESVINKITHELQGLESDSNGVIKEGFLQHDVENGLNKARDIVIDLTNESNQTIQTVSDIVSLPKLQDSSFLQQTHKARLHKDETVENLNLFDHTQNAALTPIQDDVQIMNQYIREIQGLFTSGSISIGTYQPNVCYNPNNTQYVQNDNPYAELVNNPRFVSNGVEASDTANGETVWDPTPTLGINIDQWREQPVNAAANLGVIGATAYGASKSVNLARQGFGVTKTHYTTAQGQRRVRLLVDKPELNNINKKTYSGANATNYTKVYKLVDPMTSVKQSFKWAGNRLGYIGVGTTVVGDIAHGIENEQSGSEIAGNVTGDVAVAGASIASSAYAGALVGGAIGGPVGIAVGAAVGALAGIAVSTILSDIKFMDVDNDGKSDSIGDAIKKGTTGIINKIGSWFD</sequence>
<dbReference type="PROSITE" id="PS51756">
    <property type="entry name" value="LXG"/>
    <property type="match status" value="1"/>
</dbReference>
<evidence type="ECO:0000313" key="4">
    <source>
        <dbReference type="EMBL" id="MDL4842647.1"/>
    </source>
</evidence>
<gene>
    <name evidence="4" type="ORF">QQS35_19620</name>
</gene>
<evidence type="ECO:0000313" key="5">
    <source>
        <dbReference type="Proteomes" id="UP001235343"/>
    </source>
</evidence>
<dbReference type="EMBL" id="JASTZU010000061">
    <property type="protein sequence ID" value="MDL4842647.1"/>
    <property type="molecule type" value="Genomic_DNA"/>
</dbReference>
<keyword evidence="5" id="KW-1185">Reference proteome</keyword>
<evidence type="ECO:0000259" key="3">
    <source>
        <dbReference type="PROSITE" id="PS51756"/>
    </source>
</evidence>
<dbReference type="Proteomes" id="UP001235343">
    <property type="component" value="Unassembled WGS sequence"/>
</dbReference>
<reference evidence="4 5" key="1">
    <citation type="submission" date="2023-06" db="EMBL/GenBank/DDBJ databases">
        <title>Aquibacillus rhizosphaerae LR5S19.</title>
        <authorList>
            <person name="Sun J.-Q."/>
        </authorList>
    </citation>
    <scope>NUCLEOTIDE SEQUENCE [LARGE SCALE GENOMIC DNA]</scope>
    <source>
        <strain evidence="4 5">LR5S19</strain>
    </source>
</reference>
<dbReference type="InterPro" id="IPR006829">
    <property type="entry name" value="LXG_dom"/>
</dbReference>